<dbReference type="InterPro" id="IPR036388">
    <property type="entry name" value="WH-like_DNA-bd_sf"/>
</dbReference>
<organism evidence="2">
    <name type="scientific">mine drainage metagenome</name>
    <dbReference type="NCBI Taxonomy" id="410659"/>
    <lineage>
        <taxon>unclassified sequences</taxon>
        <taxon>metagenomes</taxon>
        <taxon>ecological metagenomes</taxon>
    </lineage>
</organism>
<dbReference type="EMBL" id="AUZY01013052">
    <property type="protein sequence ID" value="EQD26842.1"/>
    <property type="molecule type" value="Genomic_DNA"/>
</dbReference>
<feature type="domain" description="Transposase IS30-like HTH" evidence="1">
    <location>
        <begin position="4"/>
        <end position="47"/>
    </location>
</feature>
<dbReference type="AlphaFoldDB" id="T0Y4J0"/>
<reference evidence="2" key="2">
    <citation type="journal article" date="2014" name="ISME J.">
        <title>Microbial stratification in low pH oxic and suboxic macroscopic growths along an acid mine drainage.</title>
        <authorList>
            <person name="Mendez-Garcia C."/>
            <person name="Mesa V."/>
            <person name="Sprenger R.R."/>
            <person name="Richter M."/>
            <person name="Diez M.S."/>
            <person name="Solano J."/>
            <person name="Bargiela R."/>
            <person name="Golyshina O.V."/>
            <person name="Manteca A."/>
            <person name="Ramos J.L."/>
            <person name="Gallego J.R."/>
            <person name="Llorente I."/>
            <person name="Martins Dos Santos V.A."/>
            <person name="Jensen O.N."/>
            <person name="Pelaez A.I."/>
            <person name="Sanchez J."/>
            <person name="Ferrer M."/>
        </authorList>
    </citation>
    <scope>NUCLEOTIDE SEQUENCE</scope>
</reference>
<evidence type="ECO:0000313" key="2">
    <source>
        <dbReference type="EMBL" id="EQD26842.1"/>
    </source>
</evidence>
<gene>
    <name evidence="2" type="ORF">B1B_19430</name>
</gene>
<proteinExistence type="predicted"/>
<dbReference type="Pfam" id="PF13936">
    <property type="entry name" value="HTH_38"/>
    <property type="match status" value="1"/>
</dbReference>
<protein>
    <submittedName>
        <fullName evidence="2">Transposase, degenerate</fullName>
    </submittedName>
</protein>
<dbReference type="Gene3D" id="1.10.10.10">
    <property type="entry name" value="Winged helix-like DNA-binding domain superfamily/Winged helix DNA-binding domain"/>
    <property type="match status" value="1"/>
</dbReference>
<feature type="non-terminal residue" evidence="2">
    <location>
        <position position="51"/>
    </location>
</feature>
<comment type="caution">
    <text evidence="2">The sequence shown here is derived from an EMBL/GenBank/DDBJ whole genome shotgun (WGS) entry which is preliminary data.</text>
</comment>
<dbReference type="InterPro" id="IPR025246">
    <property type="entry name" value="IS30-like_HTH"/>
</dbReference>
<evidence type="ECO:0000259" key="1">
    <source>
        <dbReference type="Pfam" id="PF13936"/>
    </source>
</evidence>
<reference evidence="2" key="1">
    <citation type="submission" date="2013-08" db="EMBL/GenBank/DDBJ databases">
        <authorList>
            <person name="Mendez C."/>
            <person name="Richter M."/>
            <person name="Ferrer M."/>
            <person name="Sanchez J."/>
        </authorList>
    </citation>
    <scope>NUCLEOTIDE SEQUENCE</scope>
</reference>
<accession>T0Y4J0</accession>
<name>T0Y4J0_9ZZZZ</name>
<sequence>MGRKYQQLTPEQRNPIQRGLNEGLSIRAVVRRIGRSPGTVSRAVRRGLVGE</sequence>